<reference evidence="10 11" key="1">
    <citation type="journal article" date="2015" name="Stand. Genomic Sci.">
        <title>Genomic information of the arsenic-resistant bacterium Lysobacter arseniciresistens type strain ZS79(T) and comparison of Lysobacter draft genomes.</title>
        <authorList>
            <person name="Liu L."/>
            <person name="Zhang S."/>
            <person name="Luo M."/>
            <person name="Wang G."/>
        </authorList>
    </citation>
    <scope>NUCLEOTIDE SEQUENCE [LARGE SCALE GENOMIC DNA]</scope>
    <source>
        <strain evidence="10 11">ZS79</strain>
    </source>
</reference>
<dbReference type="AlphaFoldDB" id="A0A0A0F5S0"/>
<dbReference type="InterPro" id="IPR011066">
    <property type="entry name" value="MscS_channel_C_sf"/>
</dbReference>
<dbReference type="InterPro" id="IPR006685">
    <property type="entry name" value="MscS_channel_2nd"/>
</dbReference>
<dbReference type="Proteomes" id="UP000029989">
    <property type="component" value="Unassembled WGS sequence"/>
</dbReference>
<evidence type="ECO:0000256" key="5">
    <source>
        <dbReference type="ARBA" id="ARBA00022989"/>
    </source>
</evidence>
<dbReference type="Pfam" id="PF00924">
    <property type="entry name" value="MS_channel_2nd"/>
    <property type="match status" value="1"/>
</dbReference>
<comment type="caution">
    <text evidence="7">Lacks conserved residue(s) required for the propagation of feature annotation.</text>
</comment>
<keyword evidence="11" id="KW-1185">Reference proteome</keyword>
<evidence type="ECO:0000313" key="10">
    <source>
        <dbReference type="EMBL" id="KGM57718.1"/>
    </source>
</evidence>
<dbReference type="PANTHER" id="PTHR30221">
    <property type="entry name" value="SMALL-CONDUCTANCE MECHANOSENSITIVE CHANNEL"/>
    <property type="match status" value="1"/>
</dbReference>
<dbReference type="EMBL" id="AVPT01000001">
    <property type="protein sequence ID" value="KGM57718.1"/>
    <property type="molecule type" value="Genomic_DNA"/>
</dbReference>
<dbReference type="InterPro" id="IPR010920">
    <property type="entry name" value="LSM_dom_sf"/>
</dbReference>
<dbReference type="SUPFAM" id="SSF82689">
    <property type="entry name" value="Mechanosensitive channel protein MscS (YggB), C-terminal domain"/>
    <property type="match status" value="1"/>
</dbReference>
<organism evidence="10 11">
    <name type="scientific">Lysobacter arseniciresistens ZS79</name>
    <dbReference type="NCBI Taxonomy" id="913325"/>
    <lineage>
        <taxon>Bacteria</taxon>
        <taxon>Pseudomonadati</taxon>
        <taxon>Pseudomonadota</taxon>
        <taxon>Gammaproteobacteria</taxon>
        <taxon>Lysobacterales</taxon>
        <taxon>Lysobacteraceae</taxon>
        <taxon>Novilysobacter</taxon>
    </lineage>
</organism>
<evidence type="ECO:0000256" key="3">
    <source>
        <dbReference type="ARBA" id="ARBA00022475"/>
    </source>
</evidence>
<feature type="signal peptide" evidence="8">
    <location>
        <begin position="1"/>
        <end position="21"/>
    </location>
</feature>
<dbReference type="GO" id="GO:0008381">
    <property type="term" value="F:mechanosensitive monoatomic ion channel activity"/>
    <property type="evidence" value="ECO:0007669"/>
    <property type="project" value="InterPro"/>
</dbReference>
<gene>
    <name evidence="10" type="ORF">N799_00595</name>
</gene>
<keyword evidence="5 7" id="KW-1133">Transmembrane helix</keyword>
<name>A0A0A0F5S0_9GAMM</name>
<dbReference type="Pfam" id="PF04972">
    <property type="entry name" value="BON"/>
    <property type="match status" value="1"/>
</dbReference>
<dbReference type="InterPro" id="IPR007055">
    <property type="entry name" value="BON_dom"/>
</dbReference>
<keyword evidence="7" id="KW-0407">Ion channel</keyword>
<comment type="subunit">
    <text evidence="7">Homoheptamer.</text>
</comment>
<dbReference type="InterPro" id="IPR045275">
    <property type="entry name" value="MscS_archaea/bacteria_type"/>
</dbReference>
<evidence type="ECO:0000256" key="8">
    <source>
        <dbReference type="SAM" id="SignalP"/>
    </source>
</evidence>
<comment type="caution">
    <text evidence="10">The sequence shown here is derived from an EMBL/GenBank/DDBJ whole genome shotgun (WGS) entry which is preliminary data.</text>
</comment>
<keyword evidence="6 7" id="KW-0472">Membrane</keyword>
<dbReference type="eggNOG" id="COG0668">
    <property type="taxonomic scope" value="Bacteria"/>
</dbReference>
<dbReference type="InterPro" id="IPR011014">
    <property type="entry name" value="MscS_channel_TM-2"/>
</dbReference>
<dbReference type="SUPFAM" id="SSF82861">
    <property type="entry name" value="Mechanosensitive channel protein MscS (YggB), transmembrane region"/>
    <property type="match status" value="1"/>
</dbReference>
<evidence type="ECO:0000256" key="7">
    <source>
        <dbReference type="RuleBase" id="RU369025"/>
    </source>
</evidence>
<dbReference type="RefSeq" id="WP_052100843.1">
    <property type="nucleotide sequence ID" value="NZ_AVPT01000001.1"/>
</dbReference>
<feature type="transmembrane region" description="Helical" evidence="7">
    <location>
        <begin position="209"/>
        <end position="230"/>
    </location>
</feature>
<feature type="transmembrane region" description="Helical" evidence="7">
    <location>
        <begin position="142"/>
        <end position="163"/>
    </location>
</feature>
<dbReference type="Gene3D" id="3.30.70.100">
    <property type="match status" value="1"/>
</dbReference>
<accession>A0A0A0F5S0</accession>
<keyword evidence="7" id="KW-0813">Transport</keyword>
<feature type="chain" id="PRO_5001969519" description="Small-conductance mechanosensitive channel" evidence="8">
    <location>
        <begin position="22"/>
        <end position="444"/>
    </location>
</feature>
<dbReference type="Gene3D" id="2.30.30.60">
    <property type="match status" value="1"/>
</dbReference>
<keyword evidence="7" id="KW-0406">Ion transport</keyword>
<dbReference type="GO" id="GO:0005886">
    <property type="term" value="C:plasma membrane"/>
    <property type="evidence" value="ECO:0007669"/>
    <property type="project" value="UniProtKB-SubCell"/>
</dbReference>
<evidence type="ECO:0000256" key="2">
    <source>
        <dbReference type="ARBA" id="ARBA00008017"/>
    </source>
</evidence>
<feature type="transmembrane region" description="Helical" evidence="7">
    <location>
        <begin position="184"/>
        <end position="203"/>
    </location>
</feature>
<evidence type="ECO:0000259" key="9">
    <source>
        <dbReference type="PROSITE" id="PS50914"/>
    </source>
</evidence>
<keyword evidence="3" id="KW-1003">Cell membrane</keyword>
<dbReference type="PROSITE" id="PS50914">
    <property type="entry name" value="BON"/>
    <property type="match status" value="1"/>
</dbReference>
<comment type="subcellular location">
    <subcellularLocation>
        <location evidence="7">Cell inner membrane</location>
        <topology evidence="7">Multi-pass membrane protein</topology>
    </subcellularLocation>
    <subcellularLocation>
        <location evidence="1">Cell membrane</location>
        <topology evidence="1">Multi-pass membrane protein</topology>
    </subcellularLocation>
</comment>
<dbReference type="STRING" id="913325.N799_00595"/>
<evidence type="ECO:0000256" key="6">
    <source>
        <dbReference type="ARBA" id="ARBA00023136"/>
    </source>
</evidence>
<dbReference type="InterPro" id="IPR023408">
    <property type="entry name" value="MscS_beta-dom_sf"/>
</dbReference>
<proteinExistence type="inferred from homology"/>
<evidence type="ECO:0000256" key="1">
    <source>
        <dbReference type="ARBA" id="ARBA00004651"/>
    </source>
</evidence>
<dbReference type="SUPFAM" id="SSF50182">
    <property type="entry name" value="Sm-like ribonucleoproteins"/>
    <property type="match status" value="1"/>
</dbReference>
<protein>
    <recommendedName>
        <fullName evidence="7">Small-conductance mechanosensitive channel</fullName>
    </recommendedName>
</protein>
<dbReference type="Gene3D" id="1.10.287.1260">
    <property type="match status" value="1"/>
</dbReference>
<keyword evidence="4 7" id="KW-0812">Transmembrane</keyword>
<feature type="domain" description="BON" evidence="9">
    <location>
        <begin position="56"/>
        <end position="122"/>
    </location>
</feature>
<evidence type="ECO:0000256" key="4">
    <source>
        <dbReference type="ARBA" id="ARBA00022692"/>
    </source>
</evidence>
<comment type="function">
    <text evidence="7">Mechanosensitive channel that participates in the regulation of osmotic pressure changes within the cell, opening in response to stretch forces in the membrane lipid bilayer, without the need for other proteins. Contributes to normal resistance to hypoosmotic shock. Forms an ion channel of 1.0 nanosiemens conductance with a slight preference for anions.</text>
</comment>
<comment type="similarity">
    <text evidence="2 7">Belongs to the MscS (TC 1.A.23) family.</text>
</comment>
<evidence type="ECO:0000313" key="11">
    <source>
        <dbReference type="Proteomes" id="UP000029989"/>
    </source>
</evidence>
<sequence>MLLPCLLLPCLLLLASASARAAAPAPLPAPEVGDRAATAAGFVVAEDVASTVESSSELAASQALARRLQRMEGMEGVTVTVRGGVARLEGEVVDVEDRVLAGQVASQQPGISAVENQVQLSTRLSDRFDAAIRQVTGKLVRLLAATPLLVVAIAIVLAAWWTGRWLGRRTRLTRLGEDNPYLDGLVRRLVQWLVLLAGVLIALDVLGATALVGAVLGSAGVLGLVLGFAFKDIAENYVAGVLLSLRRPFAPGDHLRVEGFEGKVAALTSRATVMVTLEGNHLSLPNALVFKSVVLNFTRNPNRRFDFIIPVDPGESLGEAGDRALERIAAVPGVLTEPGPSWQIRGYEGAGIDLQFFGWVDQRHSDLGRTRSEALRQAKAALAEAGVEGPRSVHFVRNLPDADTAPRGTTGAEAEAASCDTSVNRDIDAQLAAEQRALSGDNLI</sequence>
<keyword evidence="8" id="KW-0732">Signal</keyword>
<dbReference type="Gene3D" id="3.30.1340.30">
    <property type="match status" value="1"/>
</dbReference>
<dbReference type="PANTHER" id="PTHR30221:SF1">
    <property type="entry name" value="SMALL-CONDUCTANCE MECHANOSENSITIVE CHANNEL"/>
    <property type="match status" value="1"/>
</dbReference>
<keyword evidence="7" id="KW-0997">Cell inner membrane</keyword>